<dbReference type="GO" id="GO:0005886">
    <property type="term" value="C:plasma membrane"/>
    <property type="evidence" value="ECO:0007669"/>
    <property type="project" value="UniProtKB-SubCell"/>
</dbReference>
<evidence type="ECO:0000313" key="10">
    <source>
        <dbReference type="Proteomes" id="UP001219585"/>
    </source>
</evidence>
<evidence type="ECO:0000256" key="4">
    <source>
        <dbReference type="ARBA" id="ARBA00022692"/>
    </source>
</evidence>
<dbReference type="InterPro" id="IPR050638">
    <property type="entry name" value="AA-Vitamin_Transporters"/>
</dbReference>
<feature type="transmembrane region" description="Helical" evidence="7">
    <location>
        <begin position="7"/>
        <end position="28"/>
    </location>
</feature>
<reference evidence="9" key="1">
    <citation type="submission" date="2022-11" db="EMBL/GenBank/DDBJ databases">
        <title>Lysinibacillus irui.</title>
        <authorList>
            <person name="Akintayo S.O."/>
        </authorList>
    </citation>
    <scope>NUCLEOTIDE SEQUENCE</scope>
    <source>
        <strain evidence="9">IRB4-01</strain>
    </source>
</reference>
<feature type="transmembrane region" description="Helical" evidence="7">
    <location>
        <begin position="91"/>
        <end position="110"/>
    </location>
</feature>
<sequence length="302" mass="33780">MKQLTIYMILFSCVFFWASNFIIGSILIDHWAPITVAIFRLIVIVLFLGCISWKTINRTAFTRNDLVLLVIAGILGVSINHYSFYASLQHTSPITAALILACAPIATSLLNKMIYHESRNGIFWLGAIISFVGVGLIITKGALISISIGKGEVLSLITMLSFALFLIIVNHLSLKISAQLITFYTNLIGLLVLVPFSFTILPQTNWHVETPYWLLLILSAIVIHGISNLMWNQKMKEIGSTNASLLLNFEPAIAMLLSAVFLKQFPTSIQLYGSLLILIGIILCIYYKEIKILQFLKRRTNE</sequence>
<evidence type="ECO:0000259" key="8">
    <source>
        <dbReference type="Pfam" id="PF00892"/>
    </source>
</evidence>
<proteinExistence type="inferred from homology"/>
<feature type="transmembrane region" description="Helical" evidence="7">
    <location>
        <begin position="181"/>
        <end position="200"/>
    </location>
</feature>
<keyword evidence="3" id="KW-1003">Cell membrane</keyword>
<protein>
    <submittedName>
        <fullName evidence="9">DMT family transporter</fullName>
    </submittedName>
</protein>
<feature type="domain" description="EamA" evidence="8">
    <location>
        <begin position="7"/>
        <end position="138"/>
    </location>
</feature>
<feature type="transmembrane region" description="Helical" evidence="7">
    <location>
        <begin position="66"/>
        <end position="85"/>
    </location>
</feature>
<gene>
    <name evidence="9" type="ORF">OU989_16780</name>
</gene>
<comment type="similarity">
    <text evidence="2">Belongs to the EamA transporter family.</text>
</comment>
<dbReference type="InterPro" id="IPR000620">
    <property type="entry name" value="EamA_dom"/>
</dbReference>
<dbReference type="Proteomes" id="UP001219585">
    <property type="component" value="Chromosome"/>
</dbReference>
<dbReference type="PANTHER" id="PTHR32322">
    <property type="entry name" value="INNER MEMBRANE TRANSPORTER"/>
    <property type="match status" value="1"/>
</dbReference>
<dbReference type="SUPFAM" id="SSF103481">
    <property type="entry name" value="Multidrug resistance efflux transporter EmrE"/>
    <property type="match status" value="2"/>
</dbReference>
<keyword evidence="5 7" id="KW-1133">Transmembrane helix</keyword>
<dbReference type="InterPro" id="IPR037185">
    <property type="entry name" value="EmrE-like"/>
</dbReference>
<feature type="transmembrane region" description="Helical" evidence="7">
    <location>
        <begin position="212"/>
        <end position="231"/>
    </location>
</feature>
<feature type="transmembrane region" description="Helical" evidence="7">
    <location>
        <begin position="268"/>
        <end position="287"/>
    </location>
</feature>
<comment type="subcellular location">
    <subcellularLocation>
        <location evidence="1">Cell membrane</location>
        <topology evidence="1">Multi-pass membrane protein</topology>
    </subcellularLocation>
</comment>
<dbReference type="PANTHER" id="PTHR32322:SF18">
    <property type="entry name" value="S-ADENOSYLMETHIONINE_S-ADENOSYLHOMOCYSTEINE TRANSPORTER"/>
    <property type="match status" value="1"/>
</dbReference>
<evidence type="ECO:0000256" key="3">
    <source>
        <dbReference type="ARBA" id="ARBA00022475"/>
    </source>
</evidence>
<evidence type="ECO:0000256" key="2">
    <source>
        <dbReference type="ARBA" id="ARBA00007362"/>
    </source>
</evidence>
<dbReference type="Pfam" id="PF00892">
    <property type="entry name" value="EamA"/>
    <property type="match status" value="2"/>
</dbReference>
<dbReference type="KEGG" id="liu:OU989_16780"/>
<keyword evidence="4 7" id="KW-0812">Transmembrane</keyword>
<accession>A0AAJ5RI72</accession>
<feature type="transmembrane region" description="Helical" evidence="7">
    <location>
        <begin position="34"/>
        <end position="54"/>
    </location>
</feature>
<dbReference type="RefSeq" id="WP_274794139.1">
    <property type="nucleotide sequence ID" value="NZ_CP113527.1"/>
</dbReference>
<evidence type="ECO:0000256" key="7">
    <source>
        <dbReference type="SAM" id="Phobius"/>
    </source>
</evidence>
<feature type="domain" description="EamA" evidence="8">
    <location>
        <begin position="150"/>
        <end position="284"/>
    </location>
</feature>
<feature type="transmembrane region" description="Helical" evidence="7">
    <location>
        <begin position="243"/>
        <end position="262"/>
    </location>
</feature>
<evidence type="ECO:0000256" key="1">
    <source>
        <dbReference type="ARBA" id="ARBA00004651"/>
    </source>
</evidence>
<keyword evidence="6 7" id="KW-0472">Membrane</keyword>
<feature type="transmembrane region" description="Helical" evidence="7">
    <location>
        <begin position="122"/>
        <end position="148"/>
    </location>
</feature>
<dbReference type="AlphaFoldDB" id="A0AAJ5RI72"/>
<dbReference type="EMBL" id="CP113527">
    <property type="protein sequence ID" value="WDV05941.1"/>
    <property type="molecule type" value="Genomic_DNA"/>
</dbReference>
<evidence type="ECO:0000313" key="9">
    <source>
        <dbReference type="EMBL" id="WDV05941.1"/>
    </source>
</evidence>
<evidence type="ECO:0000256" key="6">
    <source>
        <dbReference type="ARBA" id="ARBA00023136"/>
    </source>
</evidence>
<organism evidence="9 10">
    <name type="scientific">Lysinibacillus irui</name>
    <dbReference type="NCBI Taxonomy" id="2998077"/>
    <lineage>
        <taxon>Bacteria</taxon>
        <taxon>Bacillati</taxon>
        <taxon>Bacillota</taxon>
        <taxon>Bacilli</taxon>
        <taxon>Bacillales</taxon>
        <taxon>Bacillaceae</taxon>
        <taxon>Lysinibacillus</taxon>
    </lineage>
</organism>
<feature type="transmembrane region" description="Helical" evidence="7">
    <location>
        <begin position="154"/>
        <end position="174"/>
    </location>
</feature>
<evidence type="ECO:0000256" key="5">
    <source>
        <dbReference type="ARBA" id="ARBA00022989"/>
    </source>
</evidence>
<name>A0AAJ5RI72_9BACI</name>